<dbReference type="AlphaFoldDB" id="C3X929"/>
<dbReference type="EMBL" id="GG658170">
    <property type="protein sequence ID" value="EEO29705.1"/>
    <property type="molecule type" value="Genomic_DNA"/>
</dbReference>
<dbReference type="HOGENOM" id="CLU_1376969_0_0_4"/>
<evidence type="ECO:0000313" key="3">
    <source>
        <dbReference type="Proteomes" id="UP000005089"/>
    </source>
</evidence>
<keyword evidence="1" id="KW-0732">Signal</keyword>
<sequence>MLKKILVRIAAVISLSMFSVFSWAMSFESEIDFTFNGERYSGRFRYYPNKVRMDIGDSKGNSQTIIMREDTNTYWLIGKNKIYNELAMKFDIAATTGIIGDNYNDAQVKRRFIGDDIINGKIVSKYRVALESFGRHVEYDEWRVPGHPVPLKVASPEGLSVIEYKNVLFLEQASDSFELPLDVKKEKFWTAQKRPRKKRRTHLG</sequence>
<dbReference type="GeneID" id="77135358"/>
<dbReference type="RefSeq" id="WP_005880386.1">
    <property type="nucleotide sequence ID" value="NZ_CP019430.1"/>
</dbReference>
<proteinExistence type="predicted"/>
<reference evidence="2 3" key="1">
    <citation type="submission" date="2009-02" db="EMBL/GenBank/DDBJ databases">
        <title>The Genome Sequence of Oxalobacter formigenes OXCC13.</title>
        <authorList>
            <consortium name="The Broad Institute Genome Sequencing Platform"/>
            <person name="Ward D."/>
            <person name="Young S.K."/>
            <person name="Kodira C.D."/>
            <person name="Zeng Q."/>
            <person name="Koehrsen M."/>
            <person name="Alvarado L."/>
            <person name="Berlin A."/>
            <person name="Borenstein D."/>
            <person name="Chen Z."/>
            <person name="Engels R."/>
            <person name="Freedman E."/>
            <person name="Gellesch M."/>
            <person name="Goldberg J."/>
            <person name="Griggs A."/>
            <person name="Gujja S."/>
            <person name="Heiman D."/>
            <person name="Hepburn T."/>
            <person name="Howarth C."/>
            <person name="Jen D."/>
            <person name="Larson L."/>
            <person name="Lewis B."/>
            <person name="Mehta T."/>
            <person name="Park D."/>
            <person name="Pearson M."/>
            <person name="Roberts A."/>
            <person name="Saif S."/>
            <person name="Shea T."/>
            <person name="Shenoy N."/>
            <person name="Sisk P."/>
            <person name="Stolte C."/>
            <person name="Sykes S."/>
            <person name="Walk T."/>
            <person name="White J."/>
            <person name="Yandava C."/>
            <person name="Allison M.J."/>
            <person name="Lander E."/>
            <person name="Nusbaum C."/>
            <person name="Galagan J."/>
            <person name="Birren B."/>
        </authorList>
    </citation>
    <scope>NUCLEOTIDE SEQUENCE [LARGE SCALE GENOMIC DNA]</scope>
    <source>
        <strain evidence="2 3">OXCC13</strain>
    </source>
</reference>
<accession>C3X929</accession>
<feature type="signal peptide" evidence="1">
    <location>
        <begin position="1"/>
        <end position="24"/>
    </location>
</feature>
<evidence type="ECO:0000256" key="1">
    <source>
        <dbReference type="SAM" id="SignalP"/>
    </source>
</evidence>
<dbReference type="Proteomes" id="UP000005089">
    <property type="component" value="Unassembled WGS sequence"/>
</dbReference>
<feature type="chain" id="PRO_5030166989" description="DUF4412 domain-containing protein" evidence="1">
    <location>
        <begin position="25"/>
        <end position="204"/>
    </location>
</feature>
<keyword evidence="3" id="KW-1185">Reference proteome</keyword>
<evidence type="ECO:0000313" key="2">
    <source>
        <dbReference type="EMBL" id="EEO29705.1"/>
    </source>
</evidence>
<dbReference type="OrthoDB" id="9959396at2"/>
<gene>
    <name evidence="2" type="ORF">OFBG_00733</name>
</gene>
<name>C3X929_OXAFO</name>
<evidence type="ECO:0008006" key="4">
    <source>
        <dbReference type="Google" id="ProtNLM"/>
    </source>
</evidence>
<protein>
    <recommendedName>
        <fullName evidence="4">DUF4412 domain-containing protein</fullName>
    </recommendedName>
</protein>
<organism evidence="2 3">
    <name type="scientific">Oxalobacter formigenes OXCC13</name>
    <dbReference type="NCBI Taxonomy" id="556269"/>
    <lineage>
        <taxon>Bacteria</taxon>
        <taxon>Pseudomonadati</taxon>
        <taxon>Pseudomonadota</taxon>
        <taxon>Betaproteobacteria</taxon>
        <taxon>Burkholderiales</taxon>
        <taxon>Oxalobacteraceae</taxon>
        <taxon>Oxalobacter</taxon>
    </lineage>
</organism>